<reference evidence="1 2" key="1">
    <citation type="submission" date="2024-09" db="EMBL/GenBank/DDBJ databases">
        <title>Floridaenema gen nov. (Aerosakkonemataceae, Aerosakkonematales ord. nov., Cyanobacteria) from benthic tropical and subtropical fresh waters, with the description of four new species.</title>
        <authorList>
            <person name="Moretto J.A."/>
            <person name="Berthold D.E."/>
            <person name="Lefler F.W."/>
            <person name="Huang I.-S."/>
            <person name="Laughinghouse H. IV."/>
        </authorList>
    </citation>
    <scope>NUCLEOTIDE SEQUENCE [LARGE SCALE GENOMIC DNA]</scope>
    <source>
        <strain evidence="1 2">BLCC-F50</strain>
    </source>
</reference>
<dbReference type="Gene3D" id="2.160.20.80">
    <property type="entry name" value="E3 ubiquitin-protein ligase SopA"/>
    <property type="match status" value="1"/>
</dbReference>
<evidence type="ECO:0000313" key="2">
    <source>
        <dbReference type="Proteomes" id="UP001576784"/>
    </source>
</evidence>
<organism evidence="1 2">
    <name type="scientific">Floridaenema flaviceps BLCC-F50</name>
    <dbReference type="NCBI Taxonomy" id="3153642"/>
    <lineage>
        <taxon>Bacteria</taxon>
        <taxon>Bacillati</taxon>
        <taxon>Cyanobacteriota</taxon>
        <taxon>Cyanophyceae</taxon>
        <taxon>Oscillatoriophycideae</taxon>
        <taxon>Aerosakkonematales</taxon>
        <taxon>Aerosakkonemataceae</taxon>
        <taxon>Floridanema</taxon>
        <taxon>Floridanema flaviceps</taxon>
    </lineage>
</organism>
<keyword evidence="2" id="KW-1185">Reference proteome</keyword>
<dbReference type="Proteomes" id="UP001576784">
    <property type="component" value="Unassembled WGS sequence"/>
</dbReference>
<dbReference type="InterPro" id="IPR051082">
    <property type="entry name" value="Pentapeptide-BTB/POZ_domain"/>
</dbReference>
<comment type="caution">
    <text evidence="1">The sequence shown here is derived from an EMBL/GenBank/DDBJ whole genome shotgun (WGS) entry which is preliminary data.</text>
</comment>
<feature type="non-terminal residue" evidence="1">
    <location>
        <position position="302"/>
    </location>
</feature>
<dbReference type="SUPFAM" id="SSF141571">
    <property type="entry name" value="Pentapeptide repeat-like"/>
    <property type="match status" value="1"/>
</dbReference>
<dbReference type="InterPro" id="IPR001646">
    <property type="entry name" value="5peptide_repeat"/>
</dbReference>
<protein>
    <submittedName>
        <fullName evidence="1">Pentapeptide repeat-containing protein</fullName>
    </submittedName>
</protein>
<proteinExistence type="predicted"/>
<sequence>MKLRIFTTVLILISTLGVDRTRAQTQQLNEEQLNQLCTQFPLNSQCRGFKAPVLPEEKTGYKAKCLFRFGDKKRKRECKVLVTEQGLTVSFEEEDPIDLVSGSSRDRQFQIPFNQIFALSYQQWSGIGKVWGIALPQEFLNVEVGFVGESTLPSGNRSNILTIFVDEKFKDTLNRLTSINTAPKLLLDNGVVAQLGTVEPPKDNSQQVKQLLETRQCIKCDLRGANLEKAKLEGANLEGANLAGANLEGANLKSAYLVGANFSKANLTKAQLEAAKLMVADLSEANLQNADLQGVNFQGANL</sequence>
<dbReference type="PANTHER" id="PTHR14136">
    <property type="entry name" value="BTB_POZ DOMAIN-CONTAINING PROTEIN KCTD9"/>
    <property type="match status" value="1"/>
</dbReference>
<accession>A0ABV4XVY6</accession>
<name>A0ABV4XVY6_9CYAN</name>
<evidence type="ECO:0000313" key="1">
    <source>
        <dbReference type="EMBL" id="MFB2895868.1"/>
    </source>
</evidence>
<dbReference type="Pfam" id="PF00805">
    <property type="entry name" value="Pentapeptide"/>
    <property type="match status" value="2"/>
</dbReference>
<dbReference type="EMBL" id="JBHFNR010000173">
    <property type="protein sequence ID" value="MFB2895868.1"/>
    <property type="molecule type" value="Genomic_DNA"/>
</dbReference>
<dbReference type="PANTHER" id="PTHR14136:SF17">
    <property type="entry name" value="BTB_POZ DOMAIN-CONTAINING PROTEIN KCTD9"/>
    <property type="match status" value="1"/>
</dbReference>
<dbReference type="RefSeq" id="WP_413265504.1">
    <property type="nucleotide sequence ID" value="NZ_JBHFNR010000173.1"/>
</dbReference>
<gene>
    <name evidence="1" type="ORF">ACE1CI_23410</name>
</gene>